<dbReference type="Proteomes" id="UP000663870">
    <property type="component" value="Unassembled WGS sequence"/>
</dbReference>
<dbReference type="EMBL" id="CAJOBE010026338">
    <property type="protein sequence ID" value="CAF4272464.1"/>
    <property type="molecule type" value="Genomic_DNA"/>
</dbReference>
<name>A0A820G4C3_9BILA</name>
<proteinExistence type="predicted"/>
<evidence type="ECO:0000313" key="3">
    <source>
        <dbReference type="EMBL" id="CAF1556783.1"/>
    </source>
</evidence>
<keyword evidence="7" id="KW-1185">Reference proteome</keyword>
<sequence length="67" mass="7801">MNCQYGCPLYLTVLNGVGNKDDSTKGQQLLSCHYIQCNIEDRDPHCDSNQVRDRDFDLNKVRDRDCY</sequence>
<dbReference type="EMBL" id="CAJNOH010009887">
    <property type="protein sequence ID" value="CAF1505108.1"/>
    <property type="molecule type" value="Genomic_DNA"/>
</dbReference>
<evidence type="ECO:0000313" key="6">
    <source>
        <dbReference type="EMBL" id="CAF4272464.1"/>
    </source>
</evidence>
<dbReference type="Proteomes" id="UP000663823">
    <property type="component" value="Unassembled WGS sequence"/>
</dbReference>
<evidence type="ECO:0000313" key="4">
    <source>
        <dbReference type="EMBL" id="CAF1656618.1"/>
    </source>
</evidence>
<gene>
    <name evidence="6" type="ORF">FNK824_LOCUS39550</name>
    <name evidence="4" type="ORF">JXQ802_LOCUS55387</name>
    <name evidence="5" type="ORF">OTI717_LOCUS35606</name>
    <name evidence="2" type="ORF">PYM288_LOCUS38860</name>
    <name evidence="1" type="ORF">RFH988_LOCUS38477</name>
    <name evidence="3" type="ORF">SEV965_LOCUS38967</name>
</gene>
<evidence type="ECO:0000313" key="2">
    <source>
        <dbReference type="EMBL" id="CAF1505108.1"/>
    </source>
</evidence>
<evidence type="ECO:0000313" key="5">
    <source>
        <dbReference type="EMBL" id="CAF4138308.1"/>
    </source>
</evidence>
<dbReference type="EMBL" id="CAJNOU010011327">
    <property type="protein sequence ID" value="CAF1556783.1"/>
    <property type="molecule type" value="Genomic_DNA"/>
</dbReference>
<organism evidence="6 8">
    <name type="scientific">Rotaria sordida</name>
    <dbReference type="NCBI Taxonomy" id="392033"/>
    <lineage>
        <taxon>Eukaryota</taxon>
        <taxon>Metazoa</taxon>
        <taxon>Spiralia</taxon>
        <taxon>Gnathifera</taxon>
        <taxon>Rotifera</taxon>
        <taxon>Eurotatoria</taxon>
        <taxon>Bdelloidea</taxon>
        <taxon>Philodinida</taxon>
        <taxon>Philodinidae</taxon>
        <taxon>Rotaria</taxon>
    </lineage>
</organism>
<accession>A0A820G4C3</accession>
<dbReference type="EMBL" id="CAJNOL010011693">
    <property type="protein sequence ID" value="CAF1656618.1"/>
    <property type="molecule type" value="Genomic_DNA"/>
</dbReference>
<protein>
    <submittedName>
        <fullName evidence="6">Uncharacterized protein</fullName>
    </submittedName>
</protein>
<evidence type="ECO:0000313" key="7">
    <source>
        <dbReference type="Proteomes" id="UP000663870"/>
    </source>
</evidence>
<dbReference type="Proteomes" id="UP000663882">
    <property type="component" value="Unassembled WGS sequence"/>
</dbReference>
<dbReference type="Proteomes" id="UP000663874">
    <property type="component" value="Unassembled WGS sequence"/>
</dbReference>
<dbReference type="Proteomes" id="UP000663889">
    <property type="component" value="Unassembled WGS sequence"/>
</dbReference>
<comment type="caution">
    <text evidence="6">The sequence shown here is derived from an EMBL/GenBank/DDBJ whole genome shotgun (WGS) entry which is preliminary data.</text>
</comment>
<dbReference type="EMBL" id="CAJNOO010009582">
    <property type="protein sequence ID" value="CAF1492862.1"/>
    <property type="molecule type" value="Genomic_DNA"/>
</dbReference>
<dbReference type="Proteomes" id="UP000663854">
    <property type="component" value="Unassembled WGS sequence"/>
</dbReference>
<dbReference type="AlphaFoldDB" id="A0A820G4C3"/>
<evidence type="ECO:0000313" key="1">
    <source>
        <dbReference type="EMBL" id="CAF1492862.1"/>
    </source>
</evidence>
<evidence type="ECO:0000313" key="8">
    <source>
        <dbReference type="Proteomes" id="UP000663874"/>
    </source>
</evidence>
<dbReference type="EMBL" id="CAJOAX010014000">
    <property type="protein sequence ID" value="CAF4138308.1"/>
    <property type="molecule type" value="Genomic_DNA"/>
</dbReference>
<reference evidence="6" key="1">
    <citation type="submission" date="2021-02" db="EMBL/GenBank/DDBJ databases">
        <authorList>
            <person name="Nowell W R."/>
        </authorList>
    </citation>
    <scope>NUCLEOTIDE SEQUENCE</scope>
</reference>